<organism evidence="1 2">
    <name type="scientific">Phormidium pseudopriestleyi FRX01</name>
    <dbReference type="NCBI Taxonomy" id="1759528"/>
    <lineage>
        <taxon>Bacteria</taxon>
        <taxon>Bacillati</taxon>
        <taxon>Cyanobacteriota</taxon>
        <taxon>Cyanophyceae</taxon>
        <taxon>Oscillatoriophycideae</taxon>
        <taxon>Oscillatoriales</taxon>
        <taxon>Oscillatoriaceae</taxon>
        <taxon>Phormidium</taxon>
    </lineage>
</organism>
<name>A0ABS3FWF6_9CYAN</name>
<reference evidence="1 2" key="1">
    <citation type="submission" date="2021-03" db="EMBL/GenBank/DDBJ databases">
        <title>Metabolic Capacity of the Antarctic Cyanobacterium Phormidium pseudopriestleyi that Sustains Oxygenic Photosynthesis in the Presence of Hydrogen Sulfide.</title>
        <authorList>
            <person name="Lumian J.E."/>
            <person name="Jungblut A.D."/>
            <person name="Dillon M.L."/>
            <person name="Hawes I."/>
            <person name="Doran P.T."/>
            <person name="Mackey T.J."/>
            <person name="Dick G.J."/>
            <person name="Grettenberger C.L."/>
            <person name="Sumner D.Y."/>
        </authorList>
    </citation>
    <scope>NUCLEOTIDE SEQUENCE [LARGE SCALE GENOMIC DNA]</scope>
    <source>
        <strain evidence="1 2">FRX01</strain>
    </source>
</reference>
<evidence type="ECO:0000313" key="2">
    <source>
        <dbReference type="Proteomes" id="UP000664844"/>
    </source>
</evidence>
<sequence length="121" mass="13713">MISGRFNLKGELLFQIGLIAADEELISVSAILDTGFTDWLLLNNEDALDLGWVPTKSRKRMQTAGGLRNFNIYQGIVLIDREELIIRALGGDEIEEVLLGVKWLRLKRLVADFREQVLTLE</sequence>
<protein>
    <submittedName>
        <fullName evidence="1">Aspartyl protease</fullName>
    </submittedName>
</protein>
<keyword evidence="1" id="KW-0378">Hydrolase</keyword>
<dbReference type="GO" id="GO:0006508">
    <property type="term" value="P:proteolysis"/>
    <property type="evidence" value="ECO:0007669"/>
    <property type="project" value="UniProtKB-KW"/>
</dbReference>
<dbReference type="Proteomes" id="UP000664844">
    <property type="component" value="Unassembled WGS sequence"/>
</dbReference>
<dbReference type="EMBL" id="JAFLQW010000538">
    <property type="protein sequence ID" value="MBO0351403.1"/>
    <property type="molecule type" value="Genomic_DNA"/>
</dbReference>
<dbReference type="GO" id="GO:0008233">
    <property type="term" value="F:peptidase activity"/>
    <property type="evidence" value="ECO:0007669"/>
    <property type="project" value="UniProtKB-KW"/>
</dbReference>
<comment type="caution">
    <text evidence="1">The sequence shown here is derived from an EMBL/GenBank/DDBJ whole genome shotgun (WGS) entry which is preliminary data.</text>
</comment>
<keyword evidence="2" id="KW-1185">Reference proteome</keyword>
<proteinExistence type="predicted"/>
<keyword evidence="1" id="KW-0645">Protease</keyword>
<gene>
    <name evidence="1" type="ORF">J0895_20440</name>
</gene>
<dbReference type="RefSeq" id="WP_207089844.1">
    <property type="nucleotide sequence ID" value="NZ_JAFLQW010000538.1"/>
</dbReference>
<evidence type="ECO:0000313" key="1">
    <source>
        <dbReference type="EMBL" id="MBO0351403.1"/>
    </source>
</evidence>
<accession>A0ABS3FWF6</accession>